<comment type="caution">
    <text evidence="3">The sequence shown here is derived from an EMBL/GenBank/DDBJ whole genome shotgun (WGS) entry which is preliminary data.</text>
</comment>
<dbReference type="PATRIC" id="fig|1229493.5.peg.4784"/>
<evidence type="ECO:0000313" key="4">
    <source>
        <dbReference type="Proteomes" id="UP000031586"/>
    </source>
</evidence>
<accession>A0A0C1VYM6</accession>
<organism evidence="3 4">
    <name type="scientific">Vibrio owensii CAIM 1854 = LMG 25443</name>
    <dbReference type="NCBI Taxonomy" id="1229493"/>
    <lineage>
        <taxon>Bacteria</taxon>
        <taxon>Pseudomonadati</taxon>
        <taxon>Pseudomonadota</taxon>
        <taxon>Gammaproteobacteria</taxon>
        <taxon>Vibrionales</taxon>
        <taxon>Vibrionaceae</taxon>
        <taxon>Vibrio</taxon>
    </lineage>
</organism>
<name>A0A0C1VYM6_9VIBR</name>
<dbReference type="GO" id="GO:0016872">
    <property type="term" value="F:intramolecular lyase activity"/>
    <property type="evidence" value="ECO:0007669"/>
    <property type="project" value="InterPro"/>
</dbReference>
<feature type="domain" description="Chalcone isomerase" evidence="2">
    <location>
        <begin position="57"/>
        <end position="194"/>
    </location>
</feature>
<dbReference type="EMBL" id="JPRD01000056">
    <property type="protein sequence ID" value="KIF49327.1"/>
    <property type="molecule type" value="Genomic_DNA"/>
</dbReference>
<reference evidence="3 4" key="1">
    <citation type="submission" date="2014-07" db="EMBL/GenBank/DDBJ databases">
        <title>Unique and conserved regions in Vibrio harveyi and related species in comparison with the shrimp pathogen Vibrio harveyi CAIM 1792.</title>
        <authorList>
            <person name="Espinoza-Valles I."/>
            <person name="Vora G."/>
            <person name="Leekitcharoenphon P."/>
            <person name="Ussery D."/>
            <person name="Hoj L."/>
            <person name="Gomez-Gil B."/>
        </authorList>
    </citation>
    <scope>NUCLEOTIDE SEQUENCE [LARGE SCALE GENOMIC DNA]</scope>
    <source>
        <strain evidence="4">CAIM 1854 / LMG 25443</strain>
    </source>
</reference>
<evidence type="ECO:0000256" key="1">
    <source>
        <dbReference type="SAM" id="SignalP"/>
    </source>
</evidence>
<sequence length="197" mass="22753">MKSLKRNWKRKLTSSVMAASLFCAVPLQAQNVAGSSITTDTSSWQQWQTVGEAQLTWFIFDIYKSRLKTPDGQYQVSGDVSPHPFALEINYQRDISKEQLLDVTDEQWQKLGFTQAYRQQWISELNTMFPDIKKGDELTYLTDGKNGQLIYRQAGSKPYQTVGYVKDERLNDAFLSIWLSPQTEFPKLRKQLIGQVR</sequence>
<proteinExistence type="predicted"/>
<dbReference type="RefSeq" id="WP_020196978.1">
    <property type="nucleotide sequence ID" value="NZ_BAOH01000092.1"/>
</dbReference>
<dbReference type="Pfam" id="PF16036">
    <property type="entry name" value="Chalcone_3"/>
    <property type="match status" value="1"/>
</dbReference>
<gene>
    <name evidence="3" type="ORF">H735_26035</name>
</gene>
<protein>
    <recommendedName>
        <fullName evidence="2">Chalcone isomerase domain-containing protein</fullName>
    </recommendedName>
</protein>
<dbReference type="InterPro" id="IPR016087">
    <property type="entry name" value="Chalcone_isomerase"/>
</dbReference>
<keyword evidence="1" id="KW-0732">Signal</keyword>
<dbReference type="SUPFAM" id="SSF54626">
    <property type="entry name" value="Chalcone isomerase"/>
    <property type="match status" value="1"/>
</dbReference>
<dbReference type="Proteomes" id="UP000031586">
    <property type="component" value="Unassembled WGS sequence"/>
</dbReference>
<evidence type="ECO:0000313" key="3">
    <source>
        <dbReference type="EMBL" id="KIF49327.1"/>
    </source>
</evidence>
<feature type="chain" id="PRO_5002141446" description="Chalcone isomerase domain-containing protein" evidence="1">
    <location>
        <begin position="30"/>
        <end position="197"/>
    </location>
</feature>
<dbReference type="InterPro" id="IPR036298">
    <property type="entry name" value="Chalcone_isomerase_sf"/>
</dbReference>
<dbReference type="AlphaFoldDB" id="A0A0C1VYM6"/>
<evidence type="ECO:0000259" key="2">
    <source>
        <dbReference type="Pfam" id="PF16036"/>
    </source>
</evidence>
<feature type="signal peptide" evidence="1">
    <location>
        <begin position="1"/>
        <end position="29"/>
    </location>
</feature>